<dbReference type="InterPro" id="IPR000064">
    <property type="entry name" value="NLP_P60_dom"/>
</dbReference>
<name>A0A8S5TT95_9CAUD</name>
<evidence type="ECO:0000259" key="5">
    <source>
        <dbReference type="PROSITE" id="PS51935"/>
    </source>
</evidence>
<organism evidence="6">
    <name type="scientific">Siphoviridae sp. ctzm5103</name>
    <dbReference type="NCBI Taxonomy" id="2825750"/>
    <lineage>
        <taxon>Viruses</taxon>
        <taxon>Duplodnaviria</taxon>
        <taxon>Heunggongvirae</taxon>
        <taxon>Uroviricota</taxon>
        <taxon>Caudoviricetes</taxon>
    </lineage>
</organism>
<protein>
    <submittedName>
        <fullName evidence="6">NlpC/P60 family</fullName>
    </submittedName>
</protein>
<dbReference type="GO" id="GO:0008234">
    <property type="term" value="F:cysteine-type peptidase activity"/>
    <property type="evidence" value="ECO:0007669"/>
    <property type="project" value="UniProtKB-KW"/>
</dbReference>
<keyword evidence="4" id="KW-0788">Thiol protease</keyword>
<dbReference type="GO" id="GO:0006508">
    <property type="term" value="P:proteolysis"/>
    <property type="evidence" value="ECO:0007669"/>
    <property type="project" value="UniProtKB-KW"/>
</dbReference>
<reference evidence="6" key="1">
    <citation type="journal article" date="2021" name="Proc. Natl. Acad. Sci. U.S.A.">
        <title>A Catalog of Tens of Thousands of Viruses from Human Metagenomes Reveals Hidden Associations with Chronic Diseases.</title>
        <authorList>
            <person name="Tisza M.J."/>
            <person name="Buck C.B."/>
        </authorList>
    </citation>
    <scope>NUCLEOTIDE SEQUENCE</scope>
    <source>
        <strain evidence="6">Ctzm5103</strain>
    </source>
</reference>
<keyword evidence="3" id="KW-0378">Hydrolase</keyword>
<comment type="similarity">
    <text evidence="1">Belongs to the peptidase C40 family.</text>
</comment>
<accession>A0A8S5TT95</accession>
<dbReference type="PROSITE" id="PS51935">
    <property type="entry name" value="NLPC_P60"/>
    <property type="match status" value="1"/>
</dbReference>
<evidence type="ECO:0000256" key="1">
    <source>
        <dbReference type="ARBA" id="ARBA00007074"/>
    </source>
</evidence>
<evidence type="ECO:0000256" key="3">
    <source>
        <dbReference type="ARBA" id="ARBA00022801"/>
    </source>
</evidence>
<proteinExistence type="inferred from homology"/>
<evidence type="ECO:0000256" key="2">
    <source>
        <dbReference type="ARBA" id="ARBA00022670"/>
    </source>
</evidence>
<dbReference type="Pfam" id="PF00877">
    <property type="entry name" value="NLPC_P60"/>
    <property type="match status" value="1"/>
</dbReference>
<sequence>MSIELNDLIGTPYKDHGRDASGYDCYGLAIEVSRRYGYKLNDVIYEDHSLALSAENVPTLNVTPIDAPREGAIIEMEYGEEIHVGVCINDREFIHMTRLGCRINQIGIFKIRGIYGIDTRI</sequence>
<dbReference type="InterPro" id="IPR038765">
    <property type="entry name" value="Papain-like_cys_pep_sf"/>
</dbReference>
<dbReference type="Gene3D" id="3.90.1720.10">
    <property type="entry name" value="endopeptidase domain like (from Nostoc punctiforme)"/>
    <property type="match status" value="1"/>
</dbReference>
<evidence type="ECO:0000313" key="6">
    <source>
        <dbReference type="EMBL" id="DAF85383.1"/>
    </source>
</evidence>
<feature type="domain" description="NlpC/P60" evidence="5">
    <location>
        <begin position="1"/>
        <end position="121"/>
    </location>
</feature>
<dbReference type="SUPFAM" id="SSF54001">
    <property type="entry name" value="Cysteine proteinases"/>
    <property type="match status" value="1"/>
</dbReference>
<evidence type="ECO:0000256" key="4">
    <source>
        <dbReference type="ARBA" id="ARBA00022807"/>
    </source>
</evidence>
<dbReference type="EMBL" id="BK015926">
    <property type="protein sequence ID" value="DAF85383.1"/>
    <property type="molecule type" value="Genomic_DNA"/>
</dbReference>
<dbReference type="GO" id="GO:0001897">
    <property type="term" value="P:symbiont-mediated cytolysis of host cell"/>
    <property type="evidence" value="ECO:0007669"/>
    <property type="project" value="UniProtKB-ARBA"/>
</dbReference>
<keyword evidence="2" id="KW-0645">Protease</keyword>